<organism evidence="1 2">
    <name type="scientific">Chryseobacterium scophthalmum</name>
    <dbReference type="NCBI Taxonomy" id="59733"/>
    <lineage>
        <taxon>Bacteria</taxon>
        <taxon>Pseudomonadati</taxon>
        <taxon>Bacteroidota</taxon>
        <taxon>Flavobacteriia</taxon>
        <taxon>Flavobacteriales</taxon>
        <taxon>Weeksellaceae</taxon>
        <taxon>Chryseobacterium group</taxon>
        <taxon>Chryseobacterium</taxon>
    </lineage>
</organism>
<dbReference type="STRING" id="59733.SAMN05421769_0055"/>
<evidence type="ECO:0000313" key="1">
    <source>
        <dbReference type="EMBL" id="SIN79765.1"/>
    </source>
</evidence>
<gene>
    <name evidence="1" type="ORF">SAMN05421769_0055</name>
</gene>
<dbReference type="Proteomes" id="UP000184782">
    <property type="component" value="Unassembled WGS sequence"/>
</dbReference>
<protein>
    <submittedName>
        <fullName evidence="1">Uncharacterized membrane protein</fullName>
    </submittedName>
</protein>
<dbReference type="PANTHER" id="PTHR36974">
    <property type="entry name" value="MEMBRANE PROTEIN-RELATED"/>
    <property type="match status" value="1"/>
</dbReference>
<reference evidence="2" key="1">
    <citation type="submission" date="2016-12" db="EMBL/GenBank/DDBJ databases">
        <authorList>
            <person name="Varghese N."/>
            <person name="Submissions S."/>
        </authorList>
    </citation>
    <scope>NUCLEOTIDE SEQUENCE [LARGE SCALE GENOMIC DNA]</scope>
    <source>
        <strain evidence="2">DSM 16779</strain>
    </source>
</reference>
<accession>A0A1N6E9M8</accession>
<sequence length="168" mass="18880">MESSLLNLKKNLERRNKILRKINIRLESLLTSLLYHKIYIMEADTIKTIAKYGLGAMLITAGIGHLTFARKEFQAQVPNWVPLEKDDTVVYSGVAEIALGTAIIATPKKYESIVGKIAGTFFTAVFPGNIAQYKNDRDSFGLNTDGKRLARLFMQPLLVFWALKSTEK</sequence>
<name>A0A1N6E9M8_9FLAO</name>
<dbReference type="AlphaFoldDB" id="A0A1N6E9M8"/>
<proteinExistence type="predicted"/>
<keyword evidence="2" id="KW-1185">Reference proteome</keyword>
<dbReference type="EMBL" id="FSRQ01000001">
    <property type="protein sequence ID" value="SIN79765.1"/>
    <property type="molecule type" value="Genomic_DNA"/>
</dbReference>
<dbReference type="PANTHER" id="PTHR36974:SF1">
    <property type="entry name" value="DOXX FAMILY MEMBRANE PROTEIN"/>
    <property type="match status" value="1"/>
</dbReference>
<evidence type="ECO:0000313" key="2">
    <source>
        <dbReference type="Proteomes" id="UP000184782"/>
    </source>
</evidence>